<dbReference type="Proteomes" id="UP001259832">
    <property type="component" value="Unassembled WGS sequence"/>
</dbReference>
<comment type="caution">
    <text evidence="2">The sequence shown here is derived from an EMBL/GenBank/DDBJ whole genome shotgun (WGS) entry which is preliminary data.</text>
</comment>
<sequence>MNSKSTSLATSSSLILLHEYNSIGFGGELAPNRSWICASVGIHGVRTGGSVHGAVSALNMGDASSSLRGRFELEASGTSSRGRQDPKGGSGVSSDEDTGAGVLPSSSPSSTSS</sequence>
<reference evidence="2" key="1">
    <citation type="submission" date="2023-08" db="EMBL/GenBank/DDBJ databases">
        <title>Reference Genome Resource for the Citrus Pathogen Phytophthora citrophthora.</title>
        <authorList>
            <person name="Moller H."/>
            <person name="Coetzee B."/>
            <person name="Rose L.J."/>
            <person name="Van Niekerk J.M."/>
        </authorList>
    </citation>
    <scope>NUCLEOTIDE SEQUENCE</scope>
    <source>
        <strain evidence="2">STE-U-9442</strain>
    </source>
</reference>
<proteinExistence type="predicted"/>
<dbReference type="AlphaFoldDB" id="A0AAD9LA63"/>
<feature type="region of interest" description="Disordered" evidence="1">
    <location>
        <begin position="70"/>
        <end position="113"/>
    </location>
</feature>
<protein>
    <submittedName>
        <fullName evidence="2">Uncharacterized protein</fullName>
    </submittedName>
</protein>
<feature type="compositionally biased region" description="Low complexity" evidence="1">
    <location>
        <begin position="104"/>
        <end position="113"/>
    </location>
</feature>
<evidence type="ECO:0000256" key="1">
    <source>
        <dbReference type="SAM" id="MobiDB-lite"/>
    </source>
</evidence>
<keyword evidence="3" id="KW-1185">Reference proteome</keyword>
<gene>
    <name evidence="2" type="ORF">P3T76_015568</name>
</gene>
<organism evidence="2 3">
    <name type="scientific">Phytophthora citrophthora</name>
    <dbReference type="NCBI Taxonomy" id="4793"/>
    <lineage>
        <taxon>Eukaryota</taxon>
        <taxon>Sar</taxon>
        <taxon>Stramenopiles</taxon>
        <taxon>Oomycota</taxon>
        <taxon>Peronosporomycetes</taxon>
        <taxon>Peronosporales</taxon>
        <taxon>Peronosporaceae</taxon>
        <taxon>Phytophthora</taxon>
    </lineage>
</organism>
<accession>A0AAD9LA63</accession>
<name>A0AAD9LA63_9STRA</name>
<evidence type="ECO:0000313" key="2">
    <source>
        <dbReference type="EMBL" id="KAK1928928.1"/>
    </source>
</evidence>
<dbReference type="EMBL" id="JASMQC010000055">
    <property type="protein sequence ID" value="KAK1928928.1"/>
    <property type="molecule type" value="Genomic_DNA"/>
</dbReference>
<evidence type="ECO:0000313" key="3">
    <source>
        <dbReference type="Proteomes" id="UP001259832"/>
    </source>
</evidence>